<keyword evidence="2" id="KW-1185">Reference proteome</keyword>
<dbReference type="RefSeq" id="WP_343767761.1">
    <property type="nucleotide sequence ID" value="NZ_BAAACF010000001.1"/>
</dbReference>
<protein>
    <submittedName>
        <fullName evidence="1">Uncharacterized protein</fullName>
    </submittedName>
</protein>
<comment type="caution">
    <text evidence="1">The sequence shown here is derived from an EMBL/GenBank/DDBJ whole genome shotgun (WGS) entry which is preliminary data.</text>
</comment>
<name>A0ABN1IU71_9CLOT</name>
<sequence>MNKHEMKNIKSLKEFQNVTKENTFNFNEKEISNNNIEVNSFQNFKNCKCGKHDNFNGIH</sequence>
<reference evidence="1 2" key="1">
    <citation type="journal article" date="2019" name="Int. J. Syst. Evol. Microbiol.">
        <title>The Global Catalogue of Microorganisms (GCM) 10K type strain sequencing project: providing services to taxonomists for standard genome sequencing and annotation.</title>
        <authorList>
            <consortium name="The Broad Institute Genomics Platform"/>
            <consortium name="The Broad Institute Genome Sequencing Center for Infectious Disease"/>
            <person name="Wu L."/>
            <person name="Ma J."/>
        </authorList>
    </citation>
    <scope>NUCLEOTIDE SEQUENCE [LARGE SCALE GENOMIC DNA]</scope>
    <source>
        <strain evidence="1 2">JCM 1405</strain>
    </source>
</reference>
<dbReference type="EMBL" id="BAAACF010000001">
    <property type="protein sequence ID" value="GAA0721456.1"/>
    <property type="molecule type" value="Genomic_DNA"/>
</dbReference>
<proteinExistence type="predicted"/>
<accession>A0ABN1IU71</accession>
<evidence type="ECO:0000313" key="2">
    <source>
        <dbReference type="Proteomes" id="UP001500339"/>
    </source>
</evidence>
<evidence type="ECO:0000313" key="1">
    <source>
        <dbReference type="EMBL" id="GAA0721456.1"/>
    </source>
</evidence>
<organism evidence="1 2">
    <name type="scientific">Clostridium malenominatum</name>
    <dbReference type="NCBI Taxonomy" id="1539"/>
    <lineage>
        <taxon>Bacteria</taxon>
        <taxon>Bacillati</taxon>
        <taxon>Bacillota</taxon>
        <taxon>Clostridia</taxon>
        <taxon>Eubacteriales</taxon>
        <taxon>Clostridiaceae</taxon>
        <taxon>Clostridium</taxon>
    </lineage>
</organism>
<gene>
    <name evidence="1" type="ORF">GCM10008905_11920</name>
</gene>
<dbReference type="Proteomes" id="UP001500339">
    <property type="component" value="Unassembled WGS sequence"/>
</dbReference>